<dbReference type="Pfam" id="PF00083">
    <property type="entry name" value="Sugar_tr"/>
    <property type="match status" value="1"/>
</dbReference>
<accession>A0AAV7Y1W7</accession>
<dbReference type="SUPFAM" id="SSF103473">
    <property type="entry name" value="MFS general substrate transporter"/>
    <property type="match status" value="1"/>
</dbReference>
<feature type="domain" description="Major facilitator superfamily (MFS) profile" evidence="7">
    <location>
        <begin position="17"/>
        <end position="443"/>
    </location>
</feature>
<feature type="transmembrane region" description="Helical" evidence="6">
    <location>
        <begin position="15"/>
        <end position="36"/>
    </location>
</feature>
<feature type="region of interest" description="Disordered" evidence="5">
    <location>
        <begin position="486"/>
        <end position="520"/>
    </location>
</feature>
<feature type="transmembrane region" description="Helical" evidence="6">
    <location>
        <begin position="422"/>
        <end position="439"/>
    </location>
</feature>
<reference evidence="8" key="1">
    <citation type="submission" date="2022-12" db="EMBL/GenBank/DDBJ databases">
        <title>Chromosome-level genome assembly of the bean flower thrips Megalurothrips usitatus.</title>
        <authorList>
            <person name="Ma L."/>
            <person name="Liu Q."/>
            <person name="Li H."/>
            <person name="Cai W."/>
        </authorList>
    </citation>
    <scope>NUCLEOTIDE SEQUENCE</scope>
    <source>
        <strain evidence="8">Cailab_2022a</strain>
    </source>
</reference>
<feature type="transmembrane region" description="Helical" evidence="6">
    <location>
        <begin position="318"/>
        <end position="341"/>
    </location>
</feature>
<comment type="subcellular location">
    <subcellularLocation>
        <location evidence="1">Membrane</location>
        <topology evidence="1">Multi-pass membrane protein</topology>
    </subcellularLocation>
</comment>
<keyword evidence="2 6" id="KW-0812">Transmembrane</keyword>
<dbReference type="InterPro" id="IPR005829">
    <property type="entry name" value="Sugar_transporter_CS"/>
</dbReference>
<evidence type="ECO:0000259" key="7">
    <source>
        <dbReference type="PROSITE" id="PS50850"/>
    </source>
</evidence>
<feature type="transmembrane region" description="Helical" evidence="6">
    <location>
        <begin position="169"/>
        <end position="190"/>
    </location>
</feature>
<dbReference type="EMBL" id="JAPTSV010000002">
    <property type="protein sequence ID" value="KAJ1530405.1"/>
    <property type="molecule type" value="Genomic_DNA"/>
</dbReference>
<evidence type="ECO:0000313" key="8">
    <source>
        <dbReference type="EMBL" id="KAJ1530405.1"/>
    </source>
</evidence>
<evidence type="ECO:0000256" key="6">
    <source>
        <dbReference type="SAM" id="Phobius"/>
    </source>
</evidence>
<dbReference type="PANTHER" id="PTHR48021:SF46">
    <property type="entry name" value="MAJOR FACILITATOR SUPERFAMILY (MFS) PROFILE DOMAIN-CONTAINING PROTEIN"/>
    <property type="match status" value="1"/>
</dbReference>
<sequence length="520" mass="54434">MASLCKPPFPLVPQIFYSLFASLSFYSCGLCAGWASQTLVNTVTRTWSWGVWAQEVPWIPATLELGALIACVPVGYAVDKYGRKYVNLTVGFLYLLSWLIVLAADMHPEKLYSARVVAGLAMGATAIVVPVYVAEVSEARVRGVLLALTRASGAAGLLSMHALGPAVGYRTLVALSVLPAVLFLCTFSWSPESPHLLAVKERWNKATESLTSLRASARAVKLELAELMRKDEERAKVIWRQLPGRPVARNALLLALALGLLSALSGHHAVVFYSALRLPNSSDPAFIGPDTFALSVAAASLAGCLVCAGLVDVLGRRLMLAASAVSCTLSMAGVGYVFLGVARCQDAADTCGLGWWLVVGLLSWAFCHGLGLLALPAALAVEMAPTNVRGLVASVGVAFAIVGSVLATVALEMLSAAHEACWVYAASSALVLVLALTVVPETRGRSLGEVQRQLSLRYGAGPPPALAAAANHVQNHHQHQPAGEVPLVRHNGRPVPTPSVSARPPAAAAAAAAPGSDAEP</sequence>
<dbReference type="InterPro" id="IPR036259">
    <property type="entry name" value="MFS_trans_sf"/>
</dbReference>
<evidence type="ECO:0000256" key="5">
    <source>
        <dbReference type="SAM" id="MobiDB-lite"/>
    </source>
</evidence>
<feature type="transmembrane region" description="Helical" evidence="6">
    <location>
        <begin position="116"/>
        <end position="133"/>
    </location>
</feature>
<comment type="caution">
    <text evidence="8">The sequence shown here is derived from an EMBL/GenBank/DDBJ whole genome shotgun (WGS) entry which is preliminary data.</text>
</comment>
<dbReference type="PROSITE" id="PS00216">
    <property type="entry name" value="SUGAR_TRANSPORT_1"/>
    <property type="match status" value="1"/>
</dbReference>
<gene>
    <name evidence="8" type="ORF">ONE63_005313</name>
</gene>
<organism evidence="8 9">
    <name type="scientific">Megalurothrips usitatus</name>
    <name type="common">bean blossom thrips</name>
    <dbReference type="NCBI Taxonomy" id="439358"/>
    <lineage>
        <taxon>Eukaryota</taxon>
        <taxon>Metazoa</taxon>
        <taxon>Ecdysozoa</taxon>
        <taxon>Arthropoda</taxon>
        <taxon>Hexapoda</taxon>
        <taxon>Insecta</taxon>
        <taxon>Pterygota</taxon>
        <taxon>Neoptera</taxon>
        <taxon>Paraneoptera</taxon>
        <taxon>Thysanoptera</taxon>
        <taxon>Terebrantia</taxon>
        <taxon>Thripoidea</taxon>
        <taxon>Thripidae</taxon>
        <taxon>Megalurothrips</taxon>
    </lineage>
</organism>
<feature type="transmembrane region" description="Helical" evidence="6">
    <location>
        <begin position="145"/>
        <end position="163"/>
    </location>
</feature>
<evidence type="ECO:0000256" key="2">
    <source>
        <dbReference type="ARBA" id="ARBA00022692"/>
    </source>
</evidence>
<evidence type="ECO:0000313" key="9">
    <source>
        <dbReference type="Proteomes" id="UP001075354"/>
    </source>
</evidence>
<dbReference type="Proteomes" id="UP001075354">
    <property type="component" value="Chromosome 2"/>
</dbReference>
<dbReference type="PROSITE" id="PS51257">
    <property type="entry name" value="PROKAR_LIPOPROTEIN"/>
    <property type="match status" value="1"/>
</dbReference>
<feature type="transmembrane region" description="Helical" evidence="6">
    <location>
        <begin position="353"/>
        <end position="379"/>
    </location>
</feature>
<feature type="transmembrane region" description="Helical" evidence="6">
    <location>
        <begin position="391"/>
        <end position="410"/>
    </location>
</feature>
<keyword evidence="9" id="KW-1185">Reference proteome</keyword>
<feature type="transmembrane region" description="Helical" evidence="6">
    <location>
        <begin position="85"/>
        <end position="104"/>
    </location>
</feature>
<dbReference type="GO" id="GO:0022857">
    <property type="term" value="F:transmembrane transporter activity"/>
    <property type="evidence" value="ECO:0007669"/>
    <property type="project" value="InterPro"/>
</dbReference>
<feature type="compositionally biased region" description="Low complexity" evidence="5">
    <location>
        <begin position="498"/>
        <end position="514"/>
    </location>
</feature>
<evidence type="ECO:0000256" key="4">
    <source>
        <dbReference type="ARBA" id="ARBA00023136"/>
    </source>
</evidence>
<dbReference type="InterPro" id="IPR020846">
    <property type="entry name" value="MFS_dom"/>
</dbReference>
<evidence type="ECO:0000256" key="3">
    <source>
        <dbReference type="ARBA" id="ARBA00022989"/>
    </source>
</evidence>
<keyword evidence="3 6" id="KW-1133">Transmembrane helix</keyword>
<dbReference type="PANTHER" id="PTHR48021">
    <property type="match status" value="1"/>
</dbReference>
<dbReference type="PROSITE" id="PS50850">
    <property type="entry name" value="MFS"/>
    <property type="match status" value="1"/>
</dbReference>
<feature type="transmembrane region" description="Helical" evidence="6">
    <location>
        <begin position="292"/>
        <end position="311"/>
    </location>
</feature>
<evidence type="ECO:0000256" key="1">
    <source>
        <dbReference type="ARBA" id="ARBA00004141"/>
    </source>
</evidence>
<dbReference type="AlphaFoldDB" id="A0AAV7Y1W7"/>
<dbReference type="PROSITE" id="PS00217">
    <property type="entry name" value="SUGAR_TRANSPORT_2"/>
    <property type="match status" value="1"/>
</dbReference>
<dbReference type="InterPro" id="IPR050549">
    <property type="entry name" value="MFS_Trehalose_Transporter"/>
</dbReference>
<name>A0AAV7Y1W7_9NEOP</name>
<proteinExistence type="predicted"/>
<feature type="transmembrane region" description="Helical" evidence="6">
    <location>
        <begin position="251"/>
        <end position="272"/>
    </location>
</feature>
<protein>
    <recommendedName>
        <fullName evidence="7">Major facilitator superfamily (MFS) profile domain-containing protein</fullName>
    </recommendedName>
</protein>
<dbReference type="GO" id="GO:0016020">
    <property type="term" value="C:membrane"/>
    <property type="evidence" value="ECO:0007669"/>
    <property type="project" value="UniProtKB-SubCell"/>
</dbReference>
<keyword evidence="4 6" id="KW-0472">Membrane</keyword>
<dbReference type="Gene3D" id="1.20.1250.20">
    <property type="entry name" value="MFS general substrate transporter like domains"/>
    <property type="match status" value="1"/>
</dbReference>
<dbReference type="InterPro" id="IPR005828">
    <property type="entry name" value="MFS_sugar_transport-like"/>
</dbReference>